<name>W2J9F7_PHYNI</name>
<evidence type="ECO:0000313" key="8">
    <source>
        <dbReference type="Proteomes" id="UP000053864"/>
    </source>
</evidence>
<dbReference type="PANTHER" id="PTHR10913">
    <property type="entry name" value="FOLLISTATIN-RELATED"/>
    <property type="match status" value="1"/>
</dbReference>
<gene>
    <name evidence="7" type="ORF">L916_06315</name>
</gene>
<dbReference type="VEuPathDB" id="FungiDB:PPTG_02604"/>
<feature type="compositionally biased region" description="Basic and acidic residues" evidence="4">
    <location>
        <begin position="196"/>
        <end position="207"/>
    </location>
</feature>
<dbReference type="CDD" id="cd00104">
    <property type="entry name" value="KAZAL_FS"/>
    <property type="match status" value="3"/>
</dbReference>
<keyword evidence="1" id="KW-0646">Protease inhibitor</keyword>
<dbReference type="PROSITE" id="PS51465">
    <property type="entry name" value="KAZAL_2"/>
    <property type="match status" value="3"/>
</dbReference>
<dbReference type="InterPro" id="IPR036058">
    <property type="entry name" value="Kazal_dom_sf"/>
</dbReference>
<keyword evidence="2" id="KW-0722">Serine protease inhibitor</keyword>
<keyword evidence="3" id="KW-1015">Disulfide bond</keyword>
<feature type="chain" id="PRO_5004817812" description="Kazal-like domain-containing protein" evidence="5">
    <location>
        <begin position="20"/>
        <end position="336"/>
    </location>
</feature>
<evidence type="ECO:0000256" key="1">
    <source>
        <dbReference type="ARBA" id="ARBA00022690"/>
    </source>
</evidence>
<dbReference type="PANTHER" id="PTHR10913:SF45">
    <property type="entry name" value="FOLLISTATIN, ISOFORM A-RELATED"/>
    <property type="match status" value="1"/>
</dbReference>
<protein>
    <recommendedName>
        <fullName evidence="6">Kazal-like domain-containing protein</fullName>
    </recommendedName>
</protein>
<dbReference type="InterPro" id="IPR050653">
    <property type="entry name" value="Prot_Inhib_GrowthFact_Antg"/>
</dbReference>
<feature type="domain" description="Kazal-like" evidence="6">
    <location>
        <begin position="144"/>
        <end position="202"/>
    </location>
</feature>
<feature type="compositionally biased region" description="Acidic residues" evidence="4">
    <location>
        <begin position="103"/>
        <end position="113"/>
    </location>
</feature>
<dbReference type="EMBL" id="KI672225">
    <property type="protein sequence ID" value="ETL43056.1"/>
    <property type="molecule type" value="Genomic_DNA"/>
</dbReference>
<dbReference type="SMART" id="SM00280">
    <property type="entry name" value="KAZAL"/>
    <property type="match status" value="3"/>
</dbReference>
<feature type="domain" description="Kazal-like" evidence="6">
    <location>
        <begin position="41"/>
        <end position="99"/>
    </location>
</feature>
<feature type="compositionally biased region" description="Low complexity" evidence="4">
    <location>
        <begin position="126"/>
        <end position="148"/>
    </location>
</feature>
<evidence type="ECO:0000259" key="6">
    <source>
        <dbReference type="PROSITE" id="PS51465"/>
    </source>
</evidence>
<dbReference type="GO" id="GO:0005576">
    <property type="term" value="C:extracellular region"/>
    <property type="evidence" value="ECO:0007669"/>
    <property type="project" value="TreeGrafter"/>
</dbReference>
<feature type="signal peptide" evidence="5">
    <location>
        <begin position="1"/>
        <end position="19"/>
    </location>
</feature>
<sequence>MKFAAGLALAAIAVTIVHAGNPSMMKNLPAESDSADSSESGDFGTSCNFACLAVMRPVTDENGVTYSNECVMRRAKCKGNGKKTDPLEEYKRIYGKEFGAPRDDDDNGDESASEESGNSDSFVQGEMSTSSDDSATDSSSPSEESTGSYCPDACLDVEEPVTDEDGNTYSNECYMQAAKCKEKKKDVDVLEEYKRIYGKEFGAPREDESGDDEDESTSEDSGSSSTPTKMVKGTKDSGKAKKSTKTSTASSSGIGQLYEDGSDGVIDDDNSTPTSKKCASACPDVVLRVCGSDGVWYSNPCELKIAACKNPEQNIVEDDSACSLKKMGKIGILPVV</sequence>
<feature type="compositionally biased region" description="Acidic residues" evidence="4">
    <location>
        <begin position="208"/>
        <end position="218"/>
    </location>
</feature>
<keyword evidence="5" id="KW-0732">Signal</keyword>
<evidence type="ECO:0000313" key="7">
    <source>
        <dbReference type="EMBL" id="ETL43056.1"/>
    </source>
</evidence>
<organism evidence="7 8">
    <name type="scientific">Phytophthora nicotianae</name>
    <name type="common">Potato buckeye rot agent</name>
    <name type="synonym">Phytophthora parasitica</name>
    <dbReference type="NCBI Taxonomy" id="4792"/>
    <lineage>
        <taxon>Eukaryota</taxon>
        <taxon>Sar</taxon>
        <taxon>Stramenopiles</taxon>
        <taxon>Oomycota</taxon>
        <taxon>Peronosporomycetes</taxon>
        <taxon>Peronosporales</taxon>
        <taxon>Peronosporaceae</taxon>
        <taxon>Phytophthora</taxon>
    </lineage>
</organism>
<evidence type="ECO:0000256" key="2">
    <source>
        <dbReference type="ARBA" id="ARBA00022900"/>
    </source>
</evidence>
<dbReference type="AlphaFoldDB" id="W2J9F7"/>
<feature type="domain" description="Kazal-like" evidence="6">
    <location>
        <begin position="272"/>
        <end position="324"/>
    </location>
</feature>
<proteinExistence type="predicted"/>
<evidence type="ECO:0000256" key="4">
    <source>
        <dbReference type="SAM" id="MobiDB-lite"/>
    </source>
</evidence>
<dbReference type="Pfam" id="PF07648">
    <property type="entry name" value="Kazal_2"/>
    <property type="match status" value="3"/>
</dbReference>
<dbReference type="Gene3D" id="3.30.60.30">
    <property type="match status" value="3"/>
</dbReference>
<evidence type="ECO:0000256" key="3">
    <source>
        <dbReference type="ARBA" id="ARBA00023157"/>
    </source>
</evidence>
<dbReference type="SUPFAM" id="SSF100895">
    <property type="entry name" value="Kazal-type serine protease inhibitors"/>
    <property type="match status" value="3"/>
</dbReference>
<feature type="compositionally biased region" description="Acidic residues" evidence="4">
    <location>
        <begin position="155"/>
        <end position="166"/>
    </location>
</feature>
<dbReference type="InterPro" id="IPR002350">
    <property type="entry name" value="Kazal_dom"/>
</dbReference>
<feature type="compositionally biased region" description="Acidic residues" evidence="4">
    <location>
        <begin position="260"/>
        <end position="270"/>
    </location>
</feature>
<reference evidence="7 8" key="1">
    <citation type="submission" date="2013-11" db="EMBL/GenBank/DDBJ databases">
        <title>The Genome Sequence of Phytophthora parasitica CJ05E6.</title>
        <authorList>
            <consortium name="The Broad Institute Genomics Platform"/>
            <person name="Russ C."/>
            <person name="Tyler B."/>
            <person name="Panabieres F."/>
            <person name="Shan W."/>
            <person name="Tripathy S."/>
            <person name="Grunwald N."/>
            <person name="Machado M."/>
            <person name="Johnson C.S."/>
            <person name="Arredondo F."/>
            <person name="Hong C."/>
            <person name="Coffey M."/>
            <person name="Young S.K."/>
            <person name="Zeng Q."/>
            <person name="Gargeya S."/>
            <person name="Fitzgerald M."/>
            <person name="Abouelleil A."/>
            <person name="Alvarado L."/>
            <person name="Chapman S.B."/>
            <person name="Gainer-Dewar J."/>
            <person name="Goldberg J."/>
            <person name="Griggs A."/>
            <person name="Gujja S."/>
            <person name="Hansen M."/>
            <person name="Howarth C."/>
            <person name="Imamovic A."/>
            <person name="Ireland A."/>
            <person name="Larimer J."/>
            <person name="McCowan C."/>
            <person name="Murphy C."/>
            <person name="Pearson M."/>
            <person name="Poon T.W."/>
            <person name="Priest M."/>
            <person name="Roberts A."/>
            <person name="Saif S."/>
            <person name="Shea T."/>
            <person name="Sykes S."/>
            <person name="Wortman J."/>
            <person name="Nusbaum C."/>
            <person name="Birren B."/>
        </authorList>
    </citation>
    <scope>NUCLEOTIDE SEQUENCE [LARGE SCALE GENOMIC DNA]</scope>
    <source>
        <strain evidence="7 8">CJ05E6</strain>
    </source>
</reference>
<feature type="region of interest" description="Disordered" evidence="4">
    <location>
        <begin position="196"/>
        <end position="278"/>
    </location>
</feature>
<dbReference type="Proteomes" id="UP000053864">
    <property type="component" value="Unassembled WGS sequence"/>
</dbReference>
<evidence type="ECO:0000256" key="5">
    <source>
        <dbReference type="SAM" id="SignalP"/>
    </source>
</evidence>
<accession>W2J9F7</accession>
<feature type="region of interest" description="Disordered" evidence="4">
    <location>
        <begin position="95"/>
        <end position="170"/>
    </location>
</feature>